<dbReference type="AlphaFoldDB" id="A0A1I8J9I9"/>
<dbReference type="WBParaSite" id="maker-uti_cns_0046313-snap-gene-0.35-mRNA-1">
    <property type="protein sequence ID" value="maker-uti_cns_0046313-snap-gene-0.35-mRNA-1"/>
    <property type="gene ID" value="maker-uti_cns_0046313-snap-gene-0.35"/>
</dbReference>
<evidence type="ECO:0000313" key="1">
    <source>
        <dbReference type="Proteomes" id="UP000095280"/>
    </source>
</evidence>
<reference evidence="2" key="1">
    <citation type="submission" date="2016-11" db="UniProtKB">
        <authorList>
            <consortium name="WormBaseParasite"/>
        </authorList>
    </citation>
    <scope>IDENTIFICATION</scope>
</reference>
<organism evidence="1 2">
    <name type="scientific">Macrostomum lignano</name>
    <dbReference type="NCBI Taxonomy" id="282301"/>
    <lineage>
        <taxon>Eukaryota</taxon>
        <taxon>Metazoa</taxon>
        <taxon>Spiralia</taxon>
        <taxon>Lophotrochozoa</taxon>
        <taxon>Platyhelminthes</taxon>
        <taxon>Rhabditophora</taxon>
        <taxon>Macrostomorpha</taxon>
        <taxon>Macrostomida</taxon>
        <taxon>Macrostomidae</taxon>
        <taxon>Macrostomum</taxon>
    </lineage>
</organism>
<protein>
    <submittedName>
        <fullName evidence="2">Cytochrome P450</fullName>
    </submittedName>
</protein>
<dbReference type="Proteomes" id="UP000095280">
    <property type="component" value="Unplaced"/>
</dbReference>
<sequence>AVETAIQEITDAGPDKKPRAVWSIVNQLTGRNALNLAGDTPEERRNELRAFFSGIVELPEESSFNVSPITIDEVLKLAKKIPGNKATGPDDVLRLPQVALEVIPVMNYVLAGGPAPAEWRTAHIVGIPKKPGS</sequence>
<accession>A0A1I8J9I9</accession>
<name>A0A1I8J9I9_9PLAT</name>
<proteinExistence type="predicted"/>
<keyword evidence="1" id="KW-1185">Reference proteome</keyword>
<evidence type="ECO:0000313" key="2">
    <source>
        <dbReference type="WBParaSite" id="maker-uti_cns_0046313-snap-gene-0.35-mRNA-1"/>
    </source>
</evidence>